<evidence type="ECO:0000313" key="2">
    <source>
        <dbReference type="Proteomes" id="UP000030686"/>
    </source>
</evidence>
<evidence type="ECO:0000313" key="1">
    <source>
        <dbReference type="EMBL" id="CDM28801.1"/>
    </source>
</evidence>
<proteinExistence type="predicted"/>
<organism evidence="1 2">
    <name type="scientific">Penicillium roqueforti (strain FM164)</name>
    <dbReference type="NCBI Taxonomy" id="1365484"/>
    <lineage>
        <taxon>Eukaryota</taxon>
        <taxon>Fungi</taxon>
        <taxon>Dikarya</taxon>
        <taxon>Ascomycota</taxon>
        <taxon>Pezizomycotina</taxon>
        <taxon>Eurotiomycetes</taxon>
        <taxon>Eurotiomycetidae</taxon>
        <taxon>Eurotiales</taxon>
        <taxon>Aspergillaceae</taxon>
        <taxon>Penicillium</taxon>
    </lineage>
</organism>
<sequence length="147" mass="16813">MDGKHGIHFMIRLASVTNPVDNYEERKVCLSQLLDSEGLSPAAVVSPARMIDQFLMEMKRASKLSKKTSAPLLLFIFCHGLSNFHLLLNYGNMKKGLCIVKLKESKLSTVYHPQTDGQSEIANHCDVPRNMEHMWSLPEYWPQLRLR</sequence>
<keyword evidence="2" id="KW-1185">Reference proteome</keyword>
<dbReference type="OrthoDB" id="2273864at2759"/>
<reference evidence="1" key="1">
    <citation type="journal article" date="2014" name="Nat. Commun.">
        <title>Multiple recent horizontal transfers of a large genomic region in cheese making fungi.</title>
        <authorList>
            <person name="Cheeseman K."/>
            <person name="Ropars J."/>
            <person name="Renault P."/>
            <person name="Dupont J."/>
            <person name="Gouzy J."/>
            <person name="Branca A."/>
            <person name="Abraham A.L."/>
            <person name="Ceppi M."/>
            <person name="Conseiller E."/>
            <person name="Debuchy R."/>
            <person name="Malagnac F."/>
            <person name="Goarin A."/>
            <person name="Silar P."/>
            <person name="Lacoste S."/>
            <person name="Sallet E."/>
            <person name="Bensimon A."/>
            <person name="Giraud T."/>
            <person name="Brygoo Y."/>
        </authorList>
    </citation>
    <scope>NUCLEOTIDE SEQUENCE [LARGE SCALE GENOMIC DNA]</scope>
    <source>
        <strain evidence="1">FM164</strain>
    </source>
</reference>
<protein>
    <submittedName>
        <fullName evidence="1">Probable transposable element</fullName>
    </submittedName>
</protein>
<dbReference type="EMBL" id="HG792015">
    <property type="protein sequence ID" value="CDM28801.1"/>
    <property type="molecule type" value="Genomic_DNA"/>
</dbReference>
<dbReference type="Proteomes" id="UP000030686">
    <property type="component" value="Unassembled WGS sequence"/>
</dbReference>
<dbReference type="AlphaFoldDB" id="W6PYJ6"/>
<gene>
    <name evidence="1" type="ORF">PROQFM164_S01g002612</name>
</gene>
<accession>W6PYJ6</accession>
<name>W6PYJ6_PENRF</name>